<dbReference type="InParanoid" id="A0A1Y2EZ71"/>
<dbReference type="OrthoDB" id="2525746at2759"/>
<name>A0A1Y2EZ71_9BASI</name>
<feature type="region of interest" description="Disordered" evidence="1">
    <location>
        <begin position="165"/>
        <end position="185"/>
    </location>
</feature>
<organism evidence="3 4">
    <name type="scientific">Leucosporidium creatinivorum</name>
    <dbReference type="NCBI Taxonomy" id="106004"/>
    <lineage>
        <taxon>Eukaryota</taxon>
        <taxon>Fungi</taxon>
        <taxon>Dikarya</taxon>
        <taxon>Basidiomycota</taxon>
        <taxon>Pucciniomycotina</taxon>
        <taxon>Microbotryomycetes</taxon>
        <taxon>Leucosporidiales</taxon>
        <taxon>Leucosporidium</taxon>
    </lineage>
</organism>
<evidence type="ECO:0000313" key="4">
    <source>
        <dbReference type="Proteomes" id="UP000193467"/>
    </source>
</evidence>
<proteinExistence type="predicted"/>
<feature type="transmembrane region" description="Helical" evidence="2">
    <location>
        <begin position="254"/>
        <end position="273"/>
    </location>
</feature>
<comment type="caution">
    <text evidence="3">The sequence shown here is derived from an EMBL/GenBank/DDBJ whole genome shotgun (WGS) entry which is preliminary data.</text>
</comment>
<feature type="region of interest" description="Disordered" evidence="1">
    <location>
        <begin position="279"/>
        <end position="309"/>
    </location>
</feature>
<keyword evidence="2" id="KW-0472">Membrane</keyword>
<protein>
    <submittedName>
        <fullName evidence="3">Uncharacterized protein</fullName>
    </submittedName>
</protein>
<feature type="compositionally biased region" description="Low complexity" evidence="1">
    <location>
        <begin position="28"/>
        <end position="43"/>
    </location>
</feature>
<reference evidence="3 4" key="1">
    <citation type="submission" date="2016-07" db="EMBL/GenBank/DDBJ databases">
        <title>Pervasive Adenine N6-methylation of Active Genes in Fungi.</title>
        <authorList>
            <consortium name="DOE Joint Genome Institute"/>
            <person name="Mondo S.J."/>
            <person name="Dannebaum R.O."/>
            <person name="Kuo R.C."/>
            <person name="Labutti K."/>
            <person name="Haridas S."/>
            <person name="Kuo A."/>
            <person name="Salamov A."/>
            <person name="Ahrendt S.R."/>
            <person name="Lipzen A."/>
            <person name="Sullivan W."/>
            <person name="Andreopoulos W.B."/>
            <person name="Clum A."/>
            <person name="Lindquist E."/>
            <person name="Daum C."/>
            <person name="Ramamoorthy G.K."/>
            <person name="Gryganskyi A."/>
            <person name="Culley D."/>
            <person name="Magnuson J.K."/>
            <person name="James T.Y."/>
            <person name="O'Malley M.A."/>
            <person name="Stajich J.E."/>
            <person name="Spatafora J.W."/>
            <person name="Visel A."/>
            <person name="Grigoriev I.V."/>
        </authorList>
    </citation>
    <scope>NUCLEOTIDE SEQUENCE [LARGE SCALE GENOMIC DNA]</scope>
    <source>
        <strain evidence="3 4">62-1032</strain>
    </source>
</reference>
<evidence type="ECO:0000256" key="1">
    <source>
        <dbReference type="SAM" id="MobiDB-lite"/>
    </source>
</evidence>
<keyword evidence="2" id="KW-1133">Transmembrane helix</keyword>
<feature type="region of interest" description="Disordered" evidence="1">
    <location>
        <begin position="1"/>
        <end position="96"/>
    </location>
</feature>
<evidence type="ECO:0000313" key="3">
    <source>
        <dbReference type="EMBL" id="ORY76564.1"/>
    </source>
</evidence>
<dbReference type="EMBL" id="MCGR01000034">
    <property type="protein sequence ID" value="ORY76564.1"/>
    <property type="molecule type" value="Genomic_DNA"/>
</dbReference>
<evidence type="ECO:0000256" key="2">
    <source>
        <dbReference type="SAM" id="Phobius"/>
    </source>
</evidence>
<feature type="compositionally biased region" description="Polar residues" evidence="1">
    <location>
        <begin position="64"/>
        <end position="89"/>
    </location>
</feature>
<dbReference type="AlphaFoldDB" id="A0A1Y2EZ71"/>
<dbReference type="Proteomes" id="UP000193467">
    <property type="component" value="Unassembled WGS sequence"/>
</dbReference>
<keyword evidence="4" id="KW-1185">Reference proteome</keyword>
<gene>
    <name evidence="3" type="ORF">BCR35DRAFT_121076</name>
</gene>
<feature type="compositionally biased region" description="Low complexity" evidence="1">
    <location>
        <begin position="285"/>
        <end position="305"/>
    </location>
</feature>
<sequence>MAPAPHPFTFPARSANGAPSPIPEAEEPASPAAHLSTTTTASSYPDLDLSHEEQLARFRRSAANLPSSAPSMSISELASPPSRTLVSPTPGSPAPGVTRHHLPSRLTTPHPIPLHASTAPVPVDNFAAPRSDSPHAGVFVPSHKKQDSSISDAWREKSDYHTFATPARGSEDEFGRGTVDGESDVESRHRFTLGDDTYAYNARHLGPGDVRSGSVGKEMGMMDGGGRGAVASMPRGAQGWENEGGRRKRNVKMLWCLIILAIIAIAVGVGVGVSKSNAAKEEDSSAAAASGASSSSSGGESLATADTASSSPTVDALATSVISVTTPSATSLHTSSTRTSASATAAPATYSTSFAYASGRYTTTVPLTYTIPSSYDTRGNGQYQFTEEVVLPSLGTNGGSFTSSLRFRVAATATSTTAAKRKRHVKKGIR</sequence>
<accession>A0A1Y2EZ71</accession>
<keyword evidence="2" id="KW-0812">Transmembrane</keyword>